<evidence type="ECO:0000256" key="2">
    <source>
        <dbReference type="ARBA" id="ARBA00009773"/>
    </source>
</evidence>
<feature type="transmembrane region" description="Helical" evidence="8">
    <location>
        <begin position="167"/>
        <end position="196"/>
    </location>
</feature>
<keyword evidence="3" id="KW-0813">Transport</keyword>
<dbReference type="PANTHER" id="PTHR21716">
    <property type="entry name" value="TRANSMEMBRANE PROTEIN"/>
    <property type="match status" value="1"/>
</dbReference>
<evidence type="ECO:0000256" key="4">
    <source>
        <dbReference type="ARBA" id="ARBA00022475"/>
    </source>
</evidence>
<dbReference type="AlphaFoldDB" id="A0A1M6DRT2"/>
<gene>
    <name evidence="9" type="ORF">SAMN02745176_01254</name>
</gene>
<keyword evidence="6 8" id="KW-1133">Transmembrane helix</keyword>
<sequence>MDLSGKNVKKILFIIFVSIIFYSALQNLYSVIDFAKRITGLLSPFIIGAIIAFILNVPMKALENIFFPSSRKPIVQKIRRPACLLLSVILILSIIFLVAFLVIPEIIGTFAIIKNNAPLFFARIQQWIEKWSVQLPELKQWITSLQLNWEKIATSVANFLKSGTSTVIGSAFTAVSSIFSGTFTMAISLIFAFYILTAKEKLTYQAKKLIYAYLPENKADRVAYVSRLSYKTFHSFVTIQFTEAIILGSLCFIGMLILRFPHAMTVSVLIGFTALIPLVGAFIGAAAGAFIILMVAPIKALWFIVFIIVLQQIEGNLIYPRVVGNSIGLPAIWVFVAVILGGSIFGVFGMLLFVPLCSVIYNLTREMVTSRLRNKNIEEEKLR</sequence>
<feature type="transmembrane region" description="Helical" evidence="8">
    <location>
        <begin position="83"/>
        <end position="113"/>
    </location>
</feature>
<keyword evidence="10" id="KW-1185">Reference proteome</keyword>
<keyword evidence="4" id="KW-1003">Cell membrane</keyword>
<evidence type="ECO:0000256" key="6">
    <source>
        <dbReference type="ARBA" id="ARBA00022989"/>
    </source>
</evidence>
<keyword evidence="7 8" id="KW-0472">Membrane</keyword>
<evidence type="ECO:0000256" key="5">
    <source>
        <dbReference type="ARBA" id="ARBA00022692"/>
    </source>
</evidence>
<evidence type="ECO:0000313" key="9">
    <source>
        <dbReference type="EMBL" id="SHI75921.1"/>
    </source>
</evidence>
<feature type="transmembrane region" description="Helical" evidence="8">
    <location>
        <begin position="236"/>
        <end position="258"/>
    </location>
</feature>
<feature type="transmembrane region" description="Helical" evidence="8">
    <location>
        <begin position="12"/>
        <end position="32"/>
    </location>
</feature>
<dbReference type="GO" id="GO:0055085">
    <property type="term" value="P:transmembrane transport"/>
    <property type="evidence" value="ECO:0007669"/>
    <property type="project" value="TreeGrafter"/>
</dbReference>
<dbReference type="STRING" id="1122184.SAMN02745176_01254"/>
<dbReference type="EMBL" id="FQZS01000007">
    <property type="protein sequence ID" value="SHI75921.1"/>
    <property type="molecule type" value="Genomic_DNA"/>
</dbReference>
<feature type="transmembrane region" description="Helical" evidence="8">
    <location>
        <begin position="264"/>
        <end position="293"/>
    </location>
</feature>
<evidence type="ECO:0000256" key="7">
    <source>
        <dbReference type="ARBA" id="ARBA00023136"/>
    </source>
</evidence>
<reference evidence="9 10" key="1">
    <citation type="submission" date="2016-11" db="EMBL/GenBank/DDBJ databases">
        <authorList>
            <person name="Jaros S."/>
            <person name="Januszkiewicz K."/>
            <person name="Wedrychowicz H."/>
        </authorList>
    </citation>
    <scope>NUCLEOTIDE SEQUENCE [LARGE SCALE GENOMIC DNA]</scope>
    <source>
        <strain evidence="9 10">DSM 19022</strain>
    </source>
</reference>
<comment type="subcellular location">
    <subcellularLocation>
        <location evidence="1">Cell membrane</location>
        <topology evidence="1">Multi-pass membrane protein</topology>
    </subcellularLocation>
</comment>
<accession>A0A1M6DRT2</accession>
<protein>
    <submittedName>
        <fullName evidence="9">Predicted PurR-regulated permease PerM</fullName>
    </submittedName>
</protein>
<dbReference type="PANTHER" id="PTHR21716:SF53">
    <property type="entry name" value="PERMEASE PERM-RELATED"/>
    <property type="match status" value="1"/>
</dbReference>
<dbReference type="InterPro" id="IPR002549">
    <property type="entry name" value="AI-2E-like"/>
</dbReference>
<comment type="similarity">
    <text evidence="2">Belongs to the autoinducer-2 exporter (AI-2E) (TC 2.A.86) family.</text>
</comment>
<dbReference type="RefSeq" id="WP_073025383.1">
    <property type="nucleotide sequence ID" value="NZ_FQZS01000007.1"/>
</dbReference>
<dbReference type="Proteomes" id="UP000184442">
    <property type="component" value="Unassembled WGS sequence"/>
</dbReference>
<dbReference type="OrthoDB" id="9793390at2"/>
<evidence type="ECO:0000256" key="1">
    <source>
        <dbReference type="ARBA" id="ARBA00004651"/>
    </source>
</evidence>
<evidence type="ECO:0000256" key="8">
    <source>
        <dbReference type="SAM" id="Phobius"/>
    </source>
</evidence>
<dbReference type="Pfam" id="PF01594">
    <property type="entry name" value="AI-2E_transport"/>
    <property type="match status" value="1"/>
</dbReference>
<feature type="transmembrane region" description="Helical" evidence="8">
    <location>
        <begin position="38"/>
        <end position="62"/>
    </location>
</feature>
<name>A0A1M6DRT2_9FIRM</name>
<evidence type="ECO:0000256" key="3">
    <source>
        <dbReference type="ARBA" id="ARBA00022448"/>
    </source>
</evidence>
<proteinExistence type="inferred from homology"/>
<organism evidence="9 10">
    <name type="scientific">Lutispora thermophila DSM 19022</name>
    <dbReference type="NCBI Taxonomy" id="1122184"/>
    <lineage>
        <taxon>Bacteria</taxon>
        <taxon>Bacillati</taxon>
        <taxon>Bacillota</taxon>
        <taxon>Clostridia</taxon>
        <taxon>Lutisporales</taxon>
        <taxon>Lutisporaceae</taxon>
        <taxon>Lutispora</taxon>
    </lineage>
</organism>
<keyword evidence="5 8" id="KW-0812">Transmembrane</keyword>
<dbReference type="GO" id="GO:0005886">
    <property type="term" value="C:plasma membrane"/>
    <property type="evidence" value="ECO:0007669"/>
    <property type="project" value="UniProtKB-SubCell"/>
</dbReference>
<feature type="transmembrane region" description="Helical" evidence="8">
    <location>
        <begin position="300"/>
        <end position="319"/>
    </location>
</feature>
<feature type="transmembrane region" description="Helical" evidence="8">
    <location>
        <begin position="331"/>
        <end position="363"/>
    </location>
</feature>
<evidence type="ECO:0000313" key="10">
    <source>
        <dbReference type="Proteomes" id="UP000184442"/>
    </source>
</evidence>